<comment type="similarity">
    <text evidence="2 8">Belongs to the 4-toluene sulfonate uptake permease (TSUP) (TC 2.A.102) family.</text>
</comment>
<feature type="transmembrane region" description="Helical" evidence="8">
    <location>
        <begin position="7"/>
        <end position="38"/>
    </location>
</feature>
<organism evidence="9 10">
    <name type="scientific">Neptuniibacter caesariensis</name>
    <dbReference type="NCBI Taxonomy" id="207954"/>
    <lineage>
        <taxon>Bacteria</taxon>
        <taxon>Pseudomonadati</taxon>
        <taxon>Pseudomonadota</taxon>
        <taxon>Gammaproteobacteria</taxon>
        <taxon>Oceanospirillales</taxon>
        <taxon>Oceanospirillaceae</taxon>
        <taxon>Neptuniibacter</taxon>
    </lineage>
</organism>
<feature type="transmembrane region" description="Helical" evidence="8">
    <location>
        <begin position="44"/>
        <end position="62"/>
    </location>
</feature>
<dbReference type="RefSeq" id="WP_007020042.1">
    <property type="nucleotide sequence ID" value="NZ_CH724125.1"/>
</dbReference>
<keyword evidence="7 8" id="KW-0472">Membrane</keyword>
<feature type="transmembrane region" description="Helical" evidence="8">
    <location>
        <begin position="127"/>
        <end position="152"/>
    </location>
</feature>
<dbReference type="GO" id="GO:0005886">
    <property type="term" value="C:plasma membrane"/>
    <property type="evidence" value="ECO:0007669"/>
    <property type="project" value="UniProtKB-SubCell"/>
</dbReference>
<keyword evidence="5 8" id="KW-0812">Transmembrane</keyword>
<evidence type="ECO:0000256" key="7">
    <source>
        <dbReference type="ARBA" id="ARBA00023136"/>
    </source>
</evidence>
<dbReference type="Pfam" id="PF01925">
    <property type="entry name" value="TauE"/>
    <property type="match status" value="1"/>
</dbReference>
<dbReference type="PANTHER" id="PTHR30269">
    <property type="entry name" value="TRANSMEMBRANE PROTEIN YFCA"/>
    <property type="match status" value="1"/>
</dbReference>
<accession>A0A7U8C5F1</accession>
<keyword evidence="4 8" id="KW-1003">Cell membrane</keyword>
<dbReference type="AlphaFoldDB" id="A0A7U8C5F1"/>
<dbReference type="Proteomes" id="UP000002171">
    <property type="component" value="Unassembled WGS sequence"/>
</dbReference>
<feature type="transmembrane region" description="Helical" evidence="8">
    <location>
        <begin position="83"/>
        <end position="115"/>
    </location>
</feature>
<evidence type="ECO:0000313" key="10">
    <source>
        <dbReference type="Proteomes" id="UP000002171"/>
    </source>
</evidence>
<evidence type="ECO:0000256" key="8">
    <source>
        <dbReference type="RuleBase" id="RU363041"/>
    </source>
</evidence>
<feature type="transmembrane region" description="Helical" evidence="8">
    <location>
        <begin position="164"/>
        <end position="183"/>
    </location>
</feature>
<keyword evidence="3" id="KW-0813">Transport</keyword>
<evidence type="ECO:0000256" key="5">
    <source>
        <dbReference type="ARBA" id="ARBA00022692"/>
    </source>
</evidence>
<keyword evidence="10" id="KW-1185">Reference proteome</keyword>
<feature type="transmembrane region" description="Helical" evidence="8">
    <location>
        <begin position="219"/>
        <end position="236"/>
    </location>
</feature>
<proteinExistence type="inferred from homology"/>
<evidence type="ECO:0000256" key="2">
    <source>
        <dbReference type="ARBA" id="ARBA00009142"/>
    </source>
</evidence>
<protein>
    <recommendedName>
        <fullName evidence="8">Probable membrane transporter protein</fullName>
    </recommendedName>
</protein>
<evidence type="ECO:0000256" key="4">
    <source>
        <dbReference type="ARBA" id="ARBA00022475"/>
    </source>
</evidence>
<dbReference type="OrthoDB" id="5472127at2"/>
<dbReference type="EMBL" id="AAOW01000022">
    <property type="protein sequence ID" value="EAR60201.1"/>
    <property type="molecule type" value="Genomic_DNA"/>
</dbReference>
<name>A0A7U8C5F1_NEPCE</name>
<dbReference type="InterPro" id="IPR002781">
    <property type="entry name" value="TM_pro_TauE-like"/>
</dbReference>
<comment type="caution">
    <text evidence="9">The sequence shown here is derived from an EMBL/GenBank/DDBJ whole genome shotgun (WGS) entry which is preliminary data.</text>
</comment>
<dbReference type="InterPro" id="IPR052017">
    <property type="entry name" value="TSUP"/>
</dbReference>
<evidence type="ECO:0000256" key="3">
    <source>
        <dbReference type="ARBA" id="ARBA00022448"/>
    </source>
</evidence>
<dbReference type="PANTHER" id="PTHR30269:SF37">
    <property type="entry name" value="MEMBRANE TRANSPORTER PROTEIN"/>
    <property type="match status" value="1"/>
</dbReference>
<gene>
    <name evidence="9" type="ORF">MED92_11879</name>
</gene>
<evidence type="ECO:0000256" key="1">
    <source>
        <dbReference type="ARBA" id="ARBA00004651"/>
    </source>
</evidence>
<sequence length="242" mass="26178">MPLPYDLYIFAFIIVAFASFIQSLAGIGLALVAAPILVIIDARFLPGPILTLGCCLSLLMSLRHRKSIQLGRTAIALYGRIPGSLLGIVLLSLIPQSLISLGFALLIILSVAISYHHIKVAPTNENLLIAGFFSGLMGTTTSIGGPPIALVYQNSREEIVRAQLGFYFLIGTSLSIIMLLISGNYSLKQIELTLPLIPATLVGFKLSEIFCNSMNSAQIKLYIAFISISSCLVIIYREILSF</sequence>
<reference evidence="9 10" key="1">
    <citation type="submission" date="2006-02" db="EMBL/GenBank/DDBJ databases">
        <authorList>
            <person name="Pinhassi J."/>
            <person name="Pedros-Alio C."/>
            <person name="Ferriera S."/>
            <person name="Johnson J."/>
            <person name="Kravitz S."/>
            <person name="Halpern A."/>
            <person name="Remington K."/>
            <person name="Beeson K."/>
            <person name="Tran B."/>
            <person name="Rogers Y.-H."/>
            <person name="Friedman R."/>
            <person name="Venter J.C."/>
        </authorList>
    </citation>
    <scope>NUCLEOTIDE SEQUENCE [LARGE SCALE GENOMIC DNA]</scope>
    <source>
        <strain evidence="9 10">MED92</strain>
    </source>
</reference>
<comment type="subcellular location">
    <subcellularLocation>
        <location evidence="1 8">Cell membrane</location>
        <topology evidence="1 8">Multi-pass membrane protein</topology>
    </subcellularLocation>
</comment>
<evidence type="ECO:0000256" key="6">
    <source>
        <dbReference type="ARBA" id="ARBA00022989"/>
    </source>
</evidence>
<evidence type="ECO:0000313" key="9">
    <source>
        <dbReference type="EMBL" id="EAR60201.1"/>
    </source>
</evidence>
<keyword evidence="6 8" id="KW-1133">Transmembrane helix</keyword>